<evidence type="ECO:0000256" key="1">
    <source>
        <dbReference type="ARBA" id="ARBA00022884"/>
    </source>
</evidence>
<dbReference type="GO" id="GO:0005737">
    <property type="term" value="C:cytoplasm"/>
    <property type="evidence" value="ECO:0007669"/>
    <property type="project" value="TreeGrafter"/>
</dbReference>
<dbReference type="GO" id="GO:0016442">
    <property type="term" value="C:RISC complex"/>
    <property type="evidence" value="ECO:0007669"/>
    <property type="project" value="TreeGrafter"/>
</dbReference>
<feature type="domain" description="DRBM" evidence="3">
    <location>
        <begin position="8"/>
        <end position="76"/>
    </location>
</feature>
<dbReference type="GO" id="GO:0030422">
    <property type="term" value="P:siRNA processing"/>
    <property type="evidence" value="ECO:0007669"/>
    <property type="project" value="TreeGrafter"/>
</dbReference>
<dbReference type="GO" id="GO:0003725">
    <property type="term" value="F:double-stranded RNA binding"/>
    <property type="evidence" value="ECO:0007669"/>
    <property type="project" value="TreeGrafter"/>
</dbReference>
<comment type="caution">
    <text evidence="4">The sequence shown here is derived from an EMBL/GenBank/DDBJ whole genome shotgun (WGS) entry which is preliminary data.</text>
</comment>
<accession>A0AA38MA15</accession>
<keyword evidence="1 2" id="KW-0694">RNA-binding</keyword>
<dbReference type="PROSITE" id="PS50137">
    <property type="entry name" value="DS_RBD"/>
    <property type="match status" value="2"/>
</dbReference>
<dbReference type="SMART" id="SM00358">
    <property type="entry name" value="DSRM"/>
    <property type="match status" value="2"/>
</dbReference>
<evidence type="ECO:0000313" key="5">
    <source>
        <dbReference type="Proteomes" id="UP001168821"/>
    </source>
</evidence>
<dbReference type="InterPro" id="IPR014720">
    <property type="entry name" value="dsRBD_dom"/>
</dbReference>
<dbReference type="GO" id="GO:0035197">
    <property type="term" value="F:siRNA binding"/>
    <property type="evidence" value="ECO:0007669"/>
    <property type="project" value="TreeGrafter"/>
</dbReference>
<dbReference type="AlphaFoldDB" id="A0AA38MA15"/>
<name>A0AA38MA15_9CUCU</name>
<dbReference type="Gene3D" id="3.30.160.20">
    <property type="match status" value="2"/>
</dbReference>
<dbReference type="PANTHER" id="PTHR46205:SF3">
    <property type="entry name" value="LOQUACIOUS, ISOFORM B"/>
    <property type="match status" value="1"/>
</dbReference>
<proteinExistence type="predicted"/>
<dbReference type="CDD" id="cd00048">
    <property type="entry name" value="DSRM_SF"/>
    <property type="match status" value="1"/>
</dbReference>
<dbReference type="Pfam" id="PF00035">
    <property type="entry name" value="dsrm"/>
    <property type="match status" value="2"/>
</dbReference>
<gene>
    <name evidence="4" type="ORF">Zmor_020133</name>
</gene>
<feature type="domain" description="DRBM" evidence="3">
    <location>
        <begin position="103"/>
        <end position="171"/>
    </location>
</feature>
<evidence type="ECO:0000256" key="2">
    <source>
        <dbReference type="PROSITE-ProRule" id="PRU00266"/>
    </source>
</evidence>
<evidence type="ECO:0000259" key="3">
    <source>
        <dbReference type="PROSITE" id="PS50137"/>
    </source>
</evidence>
<protein>
    <recommendedName>
        <fullName evidence="3">DRBM domain-containing protein</fullName>
    </recommendedName>
</protein>
<dbReference type="SUPFAM" id="SSF54768">
    <property type="entry name" value="dsRNA-binding domain-like"/>
    <property type="match status" value="2"/>
</dbReference>
<dbReference type="EMBL" id="JALNTZ010000006">
    <property type="protein sequence ID" value="KAJ3648322.1"/>
    <property type="molecule type" value="Genomic_DNA"/>
</dbReference>
<sequence length="321" mass="36285">MSPPNAKSPAMVLHEFTVKHRYPPPEYKLVVSKTGTDENEFYYELNVANVSAMGFGRSKQEAKQNVATKVLEQLANEGLYDPRSNPAQEFNALFDSPLTPVVHFVQALEDLCGEYKLPYPVFNEISVVGPSHCREFTYECKIASITTQATASKKRQAKRLAAKDMLYKIKDICPALADSNALTDKDCEAVNKYNELASTLDIMSNRTVNIDDFSNTLKTIMARKNLSVEDFKEQFDKKDKDGLQYIFDLLDVKYKIDIFQENPPIGCALFGLDTPFTVMELGNSKENAEVNVINEIYMMLAVYLDVPYLDNNISTNRCPIY</sequence>
<keyword evidence="5" id="KW-1185">Reference proteome</keyword>
<dbReference type="GO" id="GO:0070578">
    <property type="term" value="C:RISC-loading complex"/>
    <property type="evidence" value="ECO:0007669"/>
    <property type="project" value="TreeGrafter"/>
</dbReference>
<dbReference type="GO" id="GO:0070920">
    <property type="term" value="P:regulation of regulatory ncRNA processing"/>
    <property type="evidence" value="ECO:0007669"/>
    <property type="project" value="TreeGrafter"/>
</dbReference>
<dbReference type="InterPro" id="IPR051247">
    <property type="entry name" value="RLC_Component"/>
</dbReference>
<evidence type="ECO:0000313" key="4">
    <source>
        <dbReference type="EMBL" id="KAJ3648322.1"/>
    </source>
</evidence>
<organism evidence="4 5">
    <name type="scientific">Zophobas morio</name>
    <dbReference type="NCBI Taxonomy" id="2755281"/>
    <lineage>
        <taxon>Eukaryota</taxon>
        <taxon>Metazoa</taxon>
        <taxon>Ecdysozoa</taxon>
        <taxon>Arthropoda</taxon>
        <taxon>Hexapoda</taxon>
        <taxon>Insecta</taxon>
        <taxon>Pterygota</taxon>
        <taxon>Neoptera</taxon>
        <taxon>Endopterygota</taxon>
        <taxon>Coleoptera</taxon>
        <taxon>Polyphaga</taxon>
        <taxon>Cucujiformia</taxon>
        <taxon>Tenebrionidae</taxon>
        <taxon>Zophobas</taxon>
    </lineage>
</organism>
<dbReference type="PANTHER" id="PTHR46205">
    <property type="entry name" value="LOQUACIOUS, ISOFORM B"/>
    <property type="match status" value="1"/>
</dbReference>
<dbReference type="GO" id="GO:0005634">
    <property type="term" value="C:nucleus"/>
    <property type="evidence" value="ECO:0007669"/>
    <property type="project" value="TreeGrafter"/>
</dbReference>
<reference evidence="4" key="1">
    <citation type="journal article" date="2023" name="G3 (Bethesda)">
        <title>Whole genome assemblies of Zophobas morio and Tenebrio molitor.</title>
        <authorList>
            <person name="Kaur S."/>
            <person name="Stinson S.A."/>
            <person name="diCenzo G.C."/>
        </authorList>
    </citation>
    <scope>NUCLEOTIDE SEQUENCE</scope>
    <source>
        <strain evidence="4">QUZm001</strain>
    </source>
</reference>
<dbReference type="Proteomes" id="UP001168821">
    <property type="component" value="Unassembled WGS sequence"/>
</dbReference>